<dbReference type="EMBL" id="BONH01000047">
    <property type="protein sequence ID" value="GIG02061.1"/>
    <property type="molecule type" value="Genomic_DNA"/>
</dbReference>
<dbReference type="Gene3D" id="3.30.70.100">
    <property type="match status" value="1"/>
</dbReference>
<protein>
    <recommendedName>
        <fullName evidence="1">ABM domain-containing protein</fullName>
    </recommendedName>
</protein>
<accession>A0A8J3KRX8</accession>
<feature type="domain" description="ABM" evidence="1">
    <location>
        <begin position="11"/>
        <end position="74"/>
    </location>
</feature>
<comment type="caution">
    <text evidence="2">The sequence shown here is derived from an EMBL/GenBank/DDBJ whole genome shotgun (WGS) entry which is preliminary data.</text>
</comment>
<dbReference type="AlphaFoldDB" id="A0A8J3KRX8"/>
<sequence>MAMSSSNPIDVVFRFRVKPGKQEQYQKAIDYILPITEAKEPYVLEYNIYNNIEGVFTQHERYADEAALHRHMELTAQGQQDWAEAIELEDVVVLGEMSDKFWSLYGGPHAHGFQEFRRVAR</sequence>
<dbReference type="Proteomes" id="UP000659904">
    <property type="component" value="Unassembled WGS sequence"/>
</dbReference>
<name>A0A8J3KRX8_9ACTN</name>
<dbReference type="Pfam" id="PF03992">
    <property type="entry name" value="ABM"/>
    <property type="match status" value="1"/>
</dbReference>
<dbReference type="SUPFAM" id="SSF54909">
    <property type="entry name" value="Dimeric alpha+beta barrel"/>
    <property type="match status" value="1"/>
</dbReference>
<evidence type="ECO:0000313" key="3">
    <source>
        <dbReference type="Proteomes" id="UP000659904"/>
    </source>
</evidence>
<proteinExistence type="predicted"/>
<reference evidence="2 3" key="1">
    <citation type="submission" date="2021-01" db="EMBL/GenBank/DDBJ databases">
        <title>Whole genome shotgun sequence of Catellatospora citrea NBRC 14495.</title>
        <authorList>
            <person name="Komaki H."/>
            <person name="Tamura T."/>
        </authorList>
    </citation>
    <scope>NUCLEOTIDE SEQUENCE [LARGE SCALE GENOMIC DNA]</scope>
    <source>
        <strain evidence="2 3">NBRC 14495</strain>
    </source>
</reference>
<keyword evidence="3" id="KW-1185">Reference proteome</keyword>
<gene>
    <name evidence="2" type="ORF">Cci01nite_71540</name>
</gene>
<dbReference type="InterPro" id="IPR011008">
    <property type="entry name" value="Dimeric_a/b-barrel"/>
</dbReference>
<evidence type="ECO:0000313" key="2">
    <source>
        <dbReference type="EMBL" id="GIG02061.1"/>
    </source>
</evidence>
<dbReference type="InterPro" id="IPR007138">
    <property type="entry name" value="ABM_dom"/>
</dbReference>
<evidence type="ECO:0000259" key="1">
    <source>
        <dbReference type="Pfam" id="PF03992"/>
    </source>
</evidence>
<organism evidence="2 3">
    <name type="scientific">Catellatospora citrea</name>
    <dbReference type="NCBI Taxonomy" id="53366"/>
    <lineage>
        <taxon>Bacteria</taxon>
        <taxon>Bacillati</taxon>
        <taxon>Actinomycetota</taxon>
        <taxon>Actinomycetes</taxon>
        <taxon>Micromonosporales</taxon>
        <taxon>Micromonosporaceae</taxon>
        <taxon>Catellatospora</taxon>
    </lineage>
</organism>